<protein>
    <submittedName>
        <fullName evidence="2">Fic family protein</fullName>
    </submittedName>
</protein>
<dbReference type="Proteomes" id="UP000602759">
    <property type="component" value="Unassembled WGS sequence"/>
</dbReference>
<gene>
    <name evidence="2" type="ORF">H8B06_08875</name>
</gene>
<dbReference type="InterPro" id="IPR040198">
    <property type="entry name" value="Fido_containing"/>
</dbReference>
<dbReference type="Gene3D" id="1.10.3290.10">
    <property type="entry name" value="Fido-like domain"/>
    <property type="match status" value="1"/>
</dbReference>
<dbReference type="Pfam" id="PF02661">
    <property type="entry name" value="Fic"/>
    <property type="match status" value="1"/>
</dbReference>
<dbReference type="EMBL" id="JACOIK010000005">
    <property type="protein sequence ID" value="MBD1432936.1"/>
    <property type="molecule type" value="Genomic_DNA"/>
</dbReference>
<keyword evidence="3" id="KW-1185">Reference proteome</keyword>
<evidence type="ECO:0000313" key="2">
    <source>
        <dbReference type="EMBL" id="MBD1432936.1"/>
    </source>
</evidence>
<dbReference type="PROSITE" id="PS51459">
    <property type="entry name" value="FIDO"/>
    <property type="match status" value="1"/>
</dbReference>
<dbReference type="PANTHER" id="PTHR13504:SF38">
    <property type="entry name" value="FIDO DOMAIN-CONTAINING PROTEIN"/>
    <property type="match status" value="1"/>
</dbReference>
<dbReference type="InterPro" id="IPR036597">
    <property type="entry name" value="Fido-like_dom_sf"/>
</dbReference>
<sequence>MQPIGKTLALKEELDTLLPLSMEMEDSLMQQFRFDWNYHSNSLEGNSLTYIETKALLLHGITTQGKPLKDHLEITGHDEAIKWIEELVKGDYPLTENFIRELHTLLLKSPYEVKAITPDGQPTTRRIAVGQYKTAPNHVKTRTGEIFRFAAPEETPAQMHDLISWYRSESEVPEVNPIILAAEFHYRFIRIHPFDDGNGRTARIIMNFILMKFCYPPAIIKTEDKQSYFSTLRQADGGKIDPFIDYIAQNLIRSLKIMILGAKGQDIEDEDDAIKELTLLKARLKKEKRTKSPKLAHNTVKNFMENIKPYLEETLAEISDLFAESKSTIFVNGKQFNPTVGDLLANNSALMNIAQTDSLRKLVEKRSLSIFGIDLYKEDLKDITWRTENLGLKGGNNKTTLVIDVNLVLENTYPLIKINVKGQKPIQHIFDYEDSIDRQVISQLQKQLLRNMTSEIKLMI</sequence>
<comment type="caution">
    <text evidence="2">The sequence shown here is derived from an EMBL/GenBank/DDBJ whole genome shotgun (WGS) entry which is preliminary data.</text>
</comment>
<dbReference type="InterPro" id="IPR003812">
    <property type="entry name" value="Fido"/>
</dbReference>
<feature type="domain" description="Fido" evidence="1">
    <location>
        <begin position="94"/>
        <end position="249"/>
    </location>
</feature>
<dbReference type="SUPFAM" id="SSF140931">
    <property type="entry name" value="Fic-like"/>
    <property type="match status" value="1"/>
</dbReference>
<reference evidence="2 3" key="1">
    <citation type="submission" date="2020-08" db="EMBL/GenBank/DDBJ databases">
        <title>Sphingobacterium sp. DN00404 isolated from aquaculture water.</title>
        <authorList>
            <person name="Zhang M."/>
        </authorList>
    </citation>
    <scope>NUCLEOTIDE SEQUENCE [LARGE SCALE GENOMIC DNA]</scope>
    <source>
        <strain evidence="2 3">DN00404</strain>
    </source>
</reference>
<evidence type="ECO:0000259" key="1">
    <source>
        <dbReference type="PROSITE" id="PS51459"/>
    </source>
</evidence>
<dbReference type="PANTHER" id="PTHR13504">
    <property type="entry name" value="FIDO DOMAIN-CONTAINING PROTEIN DDB_G0283145"/>
    <property type="match status" value="1"/>
</dbReference>
<name>A0ABR7YNX5_9SPHI</name>
<dbReference type="RefSeq" id="WP_190993914.1">
    <property type="nucleotide sequence ID" value="NZ_JACOIK010000005.1"/>
</dbReference>
<accession>A0ABR7YNX5</accession>
<evidence type="ECO:0000313" key="3">
    <source>
        <dbReference type="Proteomes" id="UP000602759"/>
    </source>
</evidence>
<organism evidence="2 3">
    <name type="scientific">Sphingobacterium micropteri</name>
    <dbReference type="NCBI Taxonomy" id="2763501"/>
    <lineage>
        <taxon>Bacteria</taxon>
        <taxon>Pseudomonadati</taxon>
        <taxon>Bacteroidota</taxon>
        <taxon>Sphingobacteriia</taxon>
        <taxon>Sphingobacteriales</taxon>
        <taxon>Sphingobacteriaceae</taxon>
        <taxon>Sphingobacterium</taxon>
    </lineage>
</organism>
<proteinExistence type="predicted"/>